<dbReference type="OrthoDB" id="7482566at2759"/>
<protein>
    <submittedName>
        <fullName evidence="1">(apollo) hypothetical protein</fullName>
    </submittedName>
</protein>
<dbReference type="Proteomes" id="UP000691718">
    <property type="component" value="Unassembled WGS sequence"/>
</dbReference>
<sequence length="126" mass="14765">MRPKEDNLERKRRKILKPITHPLEEIVSINKNKEKENNQMGASYENDYDNFSSCTSDYYYYSDTKEELNESIFNEERDSDINVTYGTRNEERRLLMGNVPIAIKKTKDSSVDDIKNKSYVITPGLS</sequence>
<evidence type="ECO:0000313" key="2">
    <source>
        <dbReference type="Proteomes" id="UP000691718"/>
    </source>
</evidence>
<dbReference type="EMBL" id="CAJQZP010001141">
    <property type="protein sequence ID" value="CAG5021018.1"/>
    <property type="molecule type" value="Genomic_DNA"/>
</dbReference>
<comment type="caution">
    <text evidence="1">The sequence shown here is derived from an EMBL/GenBank/DDBJ whole genome shotgun (WGS) entry which is preliminary data.</text>
</comment>
<dbReference type="AlphaFoldDB" id="A0A8S3XHH7"/>
<accession>A0A8S3XHH7</accession>
<evidence type="ECO:0000313" key="1">
    <source>
        <dbReference type="EMBL" id="CAG5021018.1"/>
    </source>
</evidence>
<reference evidence="1" key="1">
    <citation type="submission" date="2021-04" db="EMBL/GenBank/DDBJ databases">
        <authorList>
            <person name="Tunstrom K."/>
        </authorList>
    </citation>
    <scope>NUCLEOTIDE SEQUENCE</scope>
</reference>
<gene>
    <name evidence="1" type="ORF">PAPOLLO_LOCUS17464</name>
</gene>
<proteinExistence type="predicted"/>
<keyword evidence="2" id="KW-1185">Reference proteome</keyword>
<organism evidence="1 2">
    <name type="scientific">Parnassius apollo</name>
    <name type="common">Apollo butterfly</name>
    <name type="synonym">Papilio apollo</name>
    <dbReference type="NCBI Taxonomy" id="110799"/>
    <lineage>
        <taxon>Eukaryota</taxon>
        <taxon>Metazoa</taxon>
        <taxon>Ecdysozoa</taxon>
        <taxon>Arthropoda</taxon>
        <taxon>Hexapoda</taxon>
        <taxon>Insecta</taxon>
        <taxon>Pterygota</taxon>
        <taxon>Neoptera</taxon>
        <taxon>Endopterygota</taxon>
        <taxon>Lepidoptera</taxon>
        <taxon>Glossata</taxon>
        <taxon>Ditrysia</taxon>
        <taxon>Papilionoidea</taxon>
        <taxon>Papilionidae</taxon>
        <taxon>Parnassiinae</taxon>
        <taxon>Parnassini</taxon>
        <taxon>Parnassius</taxon>
        <taxon>Parnassius</taxon>
    </lineage>
</organism>
<name>A0A8S3XHH7_PARAO</name>